<dbReference type="Proteomes" id="UP000195024">
    <property type="component" value="Unassembled WGS sequence"/>
</dbReference>
<dbReference type="InterPro" id="IPR051024">
    <property type="entry name" value="GlcNAc_Chitin_IntDeg"/>
</dbReference>
<sequence>MILSKRKLSVVLLTAGIVGTFLMNGNTVDAHGYVSSPHSRGYQGALDKNTIGYQTAFDKYGAVITNPQSLEAPKGFPQGGPADGRIASANGGLGQIGDFVLDNQSTDRWTKQDIQTGPLSITWHYTAPHKTTKWHYYMTKPGWDQNKALSRDELEEIAVINHDGSSASNNLTHQIKIPENRLGYHVILAVWDVADTSNAFYNVIDVNVKSDSGITTPPTKPTGLKAASVTSTTTALEWAGQADALSYNIYRDGKLITNTTSLGYTDNKLTPETDYHYQIQAVGKTGMTSEKSNPLVVTTKSESEIEIPTVPSGLHTMGTTTNSIDLMWGASSHTHGIKEYQIFRNDKLVAVTVSTQYTDDKLESDTTYSYYVKAVSTTGEISAESNVLTAKTQKEETKPGDYREWKVGTFNSPEKYTAKEMISYKGKNYSVLQTHLNYGDTTWAPDVAPTLFQLVK</sequence>
<dbReference type="PANTHER" id="PTHR34823">
    <property type="entry name" value="GLCNAC-BINDING PROTEIN A"/>
    <property type="match status" value="1"/>
</dbReference>
<name>A0A242KW64_ENTMU</name>
<dbReference type="Gene3D" id="2.60.40.10">
    <property type="entry name" value="Immunoglobulins"/>
    <property type="match status" value="2"/>
</dbReference>
<evidence type="ECO:0000256" key="4">
    <source>
        <dbReference type="SAM" id="SignalP"/>
    </source>
</evidence>
<dbReference type="CDD" id="cd21177">
    <property type="entry name" value="LPMO_AA10"/>
    <property type="match status" value="1"/>
</dbReference>
<dbReference type="SUPFAM" id="SSF81296">
    <property type="entry name" value="E set domains"/>
    <property type="match status" value="1"/>
</dbReference>
<comment type="caution">
    <text evidence="6">The sequence shown here is derived from an EMBL/GenBank/DDBJ whole genome shotgun (WGS) entry which is preliminary data.</text>
</comment>
<gene>
    <name evidence="6" type="ORF">A5802_003037</name>
</gene>
<keyword evidence="2" id="KW-0378">Hydrolase</keyword>
<accession>A0A242KW64</accession>
<dbReference type="SUPFAM" id="SSF49265">
    <property type="entry name" value="Fibronectin type III"/>
    <property type="match status" value="1"/>
</dbReference>
<dbReference type="InterPro" id="IPR013783">
    <property type="entry name" value="Ig-like_fold"/>
</dbReference>
<dbReference type="InterPro" id="IPR036116">
    <property type="entry name" value="FN3_sf"/>
</dbReference>
<dbReference type="InterPro" id="IPR003610">
    <property type="entry name" value="CBM5/12"/>
</dbReference>
<keyword evidence="3" id="KW-0119">Carbohydrate metabolism</keyword>
<dbReference type="GO" id="GO:0005576">
    <property type="term" value="C:extracellular region"/>
    <property type="evidence" value="ECO:0007669"/>
    <property type="project" value="InterPro"/>
</dbReference>
<dbReference type="SUPFAM" id="SSF51055">
    <property type="entry name" value="Carbohydrate binding domain"/>
    <property type="match status" value="1"/>
</dbReference>
<dbReference type="Pfam" id="PF00041">
    <property type="entry name" value="fn3"/>
    <property type="match status" value="2"/>
</dbReference>
<dbReference type="GO" id="GO:0000272">
    <property type="term" value="P:polysaccharide catabolic process"/>
    <property type="evidence" value="ECO:0007669"/>
    <property type="project" value="UniProtKB-KW"/>
</dbReference>
<dbReference type="EMBL" id="NGMS01000004">
    <property type="protein sequence ID" value="OTP24882.1"/>
    <property type="molecule type" value="Genomic_DNA"/>
</dbReference>
<reference evidence="6 7" key="1">
    <citation type="submission" date="2017-05" db="EMBL/GenBank/DDBJ databases">
        <title>The Genome Sequence of Enterococcus mundtii 6B1_DIV0119.</title>
        <authorList>
            <consortium name="The Broad Institute Genomics Platform"/>
            <consortium name="The Broad Institute Genomic Center for Infectious Diseases"/>
            <person name="Earl A."/>
            <person name="Manson A."/>
            <person name="Schwartman J."/>
            <person name="Gilmore M."/>
            <person name="Abouelleil A."/>
            <person name="Cao P."/>
            <person name="Chapman S."/>
            <person name="Cusick C."/>
            <person name="Shea T."/>
            <person name="Young S."/>
            <person name="Neafsey D."/>
            <person name="Nusbaum C."/>
            <person name="Birren B."/>
        </authorList>
    </citation>
    <scope>NUCLEOTIDE SEQUENCE [LARGE SCALE GENOMIC DNA]</scope>
    <source>
        <strain evidence="6 7">6B1_DIV0119</strain>
    </source>
</reference>
<keyword evidence="1 4" id="KW-0732">Signal</keyword>
<evidence type="ECO:0000259" key="5">
    <source>
        <dbReference type="PROSITE" id="PS50853"/>
    </source>
</evidence>
<feature type="signal peptide" evidence="4">
    <location>
        <begin position="1"/>
        <end position="23"/>
    </location>
</feature>
<organism evidence="6 7">
    <name type="scientific">Enterococcus mundtii</name>
    <dbReference type="NCBI Taxonomy" id="53346"/>
    <lineage>
        <taxon>Bacteria</taxon>
        <taxon>Bacillati</taxon>
        <taxon>Bacillota</taxon>
        <taxon>Bacilli</taxon>
        <taxon>Lactobacillales</taxon>
        <taxon>Enterococcaceae</taxon>
        <taxon>Enterococcus</taxon>
    </lineage>
</organism>
<dbReference type="Gene3D" id="2.10.10.20">
    <property type="entry name" value="Carbohydrate-binding module superfamily 5/12"/>
    <property type="match status" value="1"/>
</dbReference>
<dbReference type="Pfam" id="PF03067">
    <property type="entry name" value="LPMO_10"/>
    <property type="match status" value="1"/>
</dbReference>
<dbReference type="Gene3D" id="2.70.50.50">
    <property type="entry name" value="chitin-binding protein cbp21"/>
    <property type="match status" value="1"/>
</dbReference>
<protein>
    <recommendedName>
        <fullName evidence="5">Fibronectin type-III domain-containing protein</fullName>
    </recommendedName>
</protein>
<evidence type="ECO:0000256" key="2">
    <source>
        <dbReference type="ARBA" id="ARBA00022801"/>
    </source>
</evidence>
<dbReference type="InterPro" id="IPR014756">
    <property type="entry name" value="Ig_E-set"/>
</dbReference>
<dbReference type="InterPro" id="IPR003961">
    <property type="entry name" value="FN3_dom"/>
</dbReference>
<evidence type="ECO:0000256" key="3">
    <source>
        <dbReference type="ARBA" id="ARBA00023326"/>
    </source>
</evidence>
<dbReference type="InterPro" id="IPR036573">
    <property type="entry name" value="CBM_sf_5/12"/>
</dbReference>
<dbReference type="GO" id="GO:0030246">
    <property type="term" value="F:carbohydrate binding"/>
    <property type="evidence" value="ECO:0007669"/>
    <property type="project" value="InterPro"/>
</dbReference>
<proteinExistence type="predicted"/>
<evidence type="ECO:0000313" key="6">
    <source>
        <dbReference type="EMBL" id="OTP24882.1"/>
    </source>
</evidence>
<evidence type="ECO:0000313" key="7">
    <source>
        <dbReference type="Proteomes" id="UP000195024"/>
    </source>
</evidence>
<feature type="chain" id="PRO_5039443693" description="Fibronectin type-III domain-containing protein" evidence="4">
    <location>
        <begin position="24"/>
        <end position="456"/>
    </location>
</feature>
<evidence type="ECO:0000256" key="1">
    <source>
        <dbReference type="ARBA" id="ARBA00022729"/>
    </source>
</evidence>
<dbReference type="PANTHER" id="PTHR34823:SF1">
    <property type="entry name" value="CHITIN-BINDING TYPE-4 DOMAIN-CONTAINING PROTEIN"/>
    <property type="match status" value="1"/>
</dbReference>
<keyword evidence="3" id="KW-0624">Polysaccharide degradation</keyword>
<dbReference type="Pfam" id="PF02839">
    <property type="entry name" value="CBM_5_12"/>
    <property type="match status" value="1"/>
</dbReference>
<dbReference type="SMART" id="SM00060">
    <property type="entry name" value="FN3"/>
    <property type="match status" value="2"/>
</dbReference>
<feature type="domain" description="Fibronectin type-III" evidence="5">
    <location>
        <begin position="217"/>
        <end position="302"/>
    </location>
</feature>
<dbReference type="InterPro" id="IPR004302">
    <property type="entry name" value="Cellulose/chitin-bd_N"/>
</dbReference>
<dbReference type="GO" id="GO:0004553">
    <property type="term" value="F:hydrolase activity, hydrolyzing O-glycosyl compounds"/>
    <property type="evidence" value="ECO:0007669"/>
    <property type="project" value="InterPro"/>
</dbReference>
<dbReference type="CDD" id="cd12214">
    <property type="entry name" value="ChiA1_BD"/>
    <property type="match status" value="1"/>
</dbReference>
<dbReference type="CDD" id="cd00063">
    <property type="entry name" value="FN3"/>
    <property type="match status" value="2"/>
</dbReference>
<dbReference type="AlphaFoldDB" id="A0A242KW64"/>
<feature type="domain" description="Fibronectin type-III" evidence="5">
    <location>
        <begin position="310"/>
        <end position="395"/>
    </location>
</feature>
<dbReference type="PROSITE" id="PS50853">
    <property type="entry name" value="FN3"/>
    <property type="match status" value="2"/>
</dbReference>